<keyword evidence="13" id="KW-1185">Reference proteome</keyword>
<dbReference type="EC" id="2.7.13.3" evidence="2"/>
<evidence type="ECO:0000256" key="5">
    <source>
        <dbReference type="ARBA" id="ARBA00022741"/>
    </source>
</evidence>
<feature type="transmembrane region" description="Helical" evidence="9">
    <location>
        <begin position="44"/>
        <end position="62"/>
    </location>
</feature>
<feature type="transmembrane region" description="Helical" evidence="9">
    <location>
        <begin position="197"/>
        <end position="216"/>
    </location>
</feature>
<dbReference type="InterPro" id="IPR000014">
    <property type="entry name" value="PAS"/>
</dbReference>
<dbReference type="CDD" id="cd00130">
    <property type="entry name" value="PAS"/>
    <property type="match status" value="1"/>
</dbReference>
<evidence type="ECO:0000256" key="2">
    <source>
        <dbReference type="ARBA" id="ARBA00012438"/>
    </source>
</evidence>
<evidence type="ECO:0000256" key="1">
    <source>
        <dbReference type="ARBA" id="ARBA00000085"/>
    </source>
</evidence>
<evidence type="ECO:0000256" key="9">
    <source>
        <dbReference type="SAM" id="Phobius"/>
    </source>
</evidence>
<evidence type="ECO:0000313" key="12">
    <source>
        <dbReference type="EMBL" id="OXS75779.1"/>
    </source>
</evidence>
<gene>
    <name evidence="12" type="ORF">B1B05_14715</name>
</gene>
<feature type="domain" description="PAS" evidence="11">
    <location>
        <begin position="258"/>
        <end position="304"/>
    </location>
</feature>
<feature type="transmembrane region" description="Helical" evidence="9">
    <location>
        <begin position="74"/>
        <end position="99"/>
    </location>
</feature>
<comment type="catalytic activity">
    <reaction evidence="1">
        <text>ATP + protein L-histidine = ADP + protein N-phospho-L-histidine.</text>
        <dbReference type="EC" id="2.7.13.3"/>
    </reaction>
</comment>
<evidence type="ECO:0000256" key="4">
    <source>
        <dbReference type="ARBA" id="ARBA00022679"/>
    </source>
</evidence>
<dbReference type="InterPro" id="IPR013656">
    <property type="entry name" value="PAS_4"/>
</dbReference>
<dbReference type="SMART" id="SM00091">
    <property type="entry name" value="PAS"/>
    <property type="match status" value="1"/>
</dbReference>
<evidence type="ECO:0000256" key="7">
    <source>
        <dbReference type="ARBA" id="ARBA00022840"/>
    </source>
</evidence>
<dbReference type="InterPro" id="IPR003594">
    <property type="entry name" value="HATPase_dom"/>
</dbReference>
<dbReference type="Pfam" id="PF08448">
    <property type="entry name" value="PAS_4"/>
    <property type="match status" value="1"/>
</dbReference>
<evidence type="ECO:0000313" key="13">
    <source>
        <dbReference type="Proteomes" id="UP000215545"/>
    </source>
</evidence>
<accession>A0ABX4E638</accession>
<dbReference type="InterPro" id="IPR003661">
    <property type="entry name" value="HisK_dim/P_dom"/>
</dbReference>
<dbReference type="SMART" id="SM00387">
    <property type="entry name" value="HATPase_c"/>
    <property type="match status" value="1"/>
</dbReference>
<keyword evidence="5" id="KW-0547">Nucleotide-binding</keyword>
<feature type="domain" description="Histidine kinase" evidence="10">
    <location>
        <begin position="396"/>
        <end position="600"/>
    </location>
</feature>
<dbReference type="InterPro" id="IPR004358">
    <property type="entry name" value="Sig_transdc_His_kin-like_C"/>
</dbReference>
<dbReference type="NCBIfam" id="TIGR00229">
    <property type="entry name" value="sensory_box"/>
    <property type="match status" value="1"/>
</dbReference>
<proteinExistence type="predicted"/>
<reference evidence="13" key="1">
    <citation type="submission" date="2017-03" db="EMBL/GenBank/DDBJ databases">
        <title>Bacillus sp. V-88(T) DSM27956, whole genome shotgun sequencing project.</title>
        <authorList>
            <person name="Dastager S.G."/>
            <person name="Neurgaonkar P.S."/>
            <person name="Dharne M.S."/>
        </authorList>
    </citation>
    <scope>NUCLEOTIDE SEQUENCE [LARGE SCALE GENOMIC DNA]</scope>
    <source>
        <strain evidence="13">DSM 25145</strain>
    </source>
</reference>
<dbReference type="Gene3D" id="3.30.565.10">
    <property type="entry name" value="Histidine kinase-like ATPase, C-terminal domain"/>
    <property type="match status" value="1"/>
</dbReference>
<feature type="transmembrane region" description="Helical" evidence="9">
    <location>
        <begin position="162"/>
        <end position="185"/>
    </location>
</feature>
<dbReference type="SUPFAM" id="SSF55874">
    <property type="entry name" value="ATPase domain of HSP90 chaperone/DNA topoisomerase II/histidine kinase"/>
    <property type="match status" value="1"/>
</dbReference>
<organism evidence="12 13">
    <name type="scientific">Domibacillus enclensis</name>
    <dbReference type="NCBI Taxonomy" id="1017273"/>
    <lineage>
        <taxon>Bacteria</taxon>
        <taxon>Bacillati</taxon>
        <taxon>Bacillota</taxon>
        <taxon>Bacilli</taxon>
        <taxon>Bacillales</taxon>
        <taxon>Bacillaceae</taxon>
        <taxon>Domibacillus</taxon>
    </lineage>
</organism>
<keyword evidence="9" id="KW-0472">Membrane</keyword>
<dbReference type="Gene3D" id="3.30.450.20">
    <property type="entry name" value="PAS domain"/>
    <property type="match status" value="1"/>
</dbReference>
<keyword evidence="9" id="KW-0812">Transmembrane</keyword>
<dbReference type="Pfam" id="PF00512">
    <property type="entry name" value="HisKA"/>
    <property type="match status" value="1"/>
</dbReference>
<dbReference type="SUPFAM" id="SSF47384">
    <property type="entry name" value="Homodimeric domain of signal transducing histidine kinase"/>
    <property type="match status" value="1"/>
</dbReference>
<dbReference type="PANTHER" id="PTHR43065">
    <property type="entry name" value="SENSOR HISTIDINE KINASE"/>
    <property type="match status" value="1"/>
</dbReference>
<comment type="caution">
    <text evidence="12">The sequence shown here is derived from an EMBL/GenBank/DDBJ whole genome shotgun (WGS) entry which is preliminary data.</text>
</comment>
<dbReference type="Gene3D" id="1.10.287.130">
    <property type="match status" value="1"/>
</dbReference>
<keyword evidence="7" id="KW-0067">ATP-binding</keyword>
<dbReference type="CDD" id="cd00082">
    <property type="entry name" value="HisKA"/>
    <property type="match status" value="1"/>
</dbReference>
<dbReference type="PANTHER" id="PTHR43065:SF34">
    <property type="entry name" value="SPORULATION KINASE A"/>
    <property type="match status" value="1"/>
</dbReference>
<evidence type="ECO:0000256" key="3">
    <source>
        <dbReference type="ARBA" id="ARBA00022553"/>
    </source>
</evidence>
<keyword evidence="8" id="KW-0902">Two-component regulatory system</keyword>
<sequence length="603" mass="68672">MRRKRSCAGEDMAFVLMVFFSLIPLTAVFILFRMPHQRFTYPLGVFYLAISMWQMSIAVLYGEGWLEQPVIEQLFRFFRAGTVMFAPLLFYMIYQLLFFEALKLSDQKKRRLKKIINKPAFLTLLMWSIGVYAINWTSYGIAEFELHSIEPFNEVFYYPMAGALGWTFSLNVLLIFAINMLAIYLTFSVVDKHRKTFLMTFFTALLCAYVFGIVNLSPESPLFQAIFALIILVMGIFYAYIKMNYDMIKEGNGQLFVQQLFLRKVIDSNPNYIYAKDQNGRFSMVNTALAAAYQTTPEEMTGKSEKDFSWTQAQAPQMIQEDLSLLEKNEQLMQEKRPFATADGERTVQMAKKPIFFAEGHKELLCVANDITELEQKEEYIRRTEKMNIVGQLAAGVAHEIRNPLTSLKGFVQLIDQEYQIDPKYTTIMLDELDRIHFVASELLVLAKPEIAVKDTIALTDLVKDVIGLLTMQAMMKSISIEHVSFNEEIKLEGNANQLKQVFINILKNAVEASGENATILVQENVTDGKVAVSISDQGVGMSEERVSRLGEPFYTSKTRGTGLGLMISFRIIKEHGGEILFKSKEGTGTTVTICLPVHEVSR</sequence>
<feature type="transmembrane region" description="Helical" evidence="9">
    <location>
        <begin position="222"/>
        <end position="241"/>
    </location>
</feature>
<evidence type="ECO:0000259" key="10">
    <source>
        <dbReference type="PROSITE" id="PS50109"/>
    </source>
</evidence>
<feature type="transmembrane region" description="Helical" evidence="9">
    <location>
        <begin position="120"/>
        <end position="142"/>
    </location>
</feature>
<evidence type="ECO:0000256" key="6">
    <source>
        <dbReference type="ARBA" id="ARBA00022777"/>
    </source>
</evidence>
<keyword evidence="6" id="KW-0418">Kinase</keyword>
<dbReference type="EMBL" id="MWSK01000007">
    <property type="protein sequence ID" value="OXS75779.1"/>
    <property type="molecule type" value="Genomic_DNA"/>
</dbReference>
<keyword evidence="9" id="KW-1133">Transmembrane helix</keyword>
<dbReference type="InterPro" id="IPR036097">
    <property type="entry name" value="HisK_dim/P_sf"/>
</dbReference>
<dbReference type="PROSITE" id="PS50109">
    <property type="entry name" value="HIS_KIN"/>
    <property type="match status" value="1"/>
</dbReference>
<dbReference type="SMART" id="SM00388">
    <property type="entry name" value="HisKA"/>
    <property type="match status" value="1"/>
</dbReference>
<evidence type="ECO:0000259" key="11">
    <source>
        <dbReference type="PROSITE" id="PS50112"/>
    </source>
</evidence>
<dbReference type="Proteomes" id="UP000215545">
    <property type="component" value="Unassembled WGS sequence"/>
</dbReference>
<name>A0ABX4E638_9BACI</name>
<protein>
    <recommendedName>
        <fullName evidence="2">histidine kinase</fullName>
        <ecNumber evidence="2">2.7.13.3</ecNumber>
    </recommendedName>
</protein>
<dbReference type="InterPro" id="IPR035965">
    <property type="entry name" value="PAS-like_dom_sf"/>
</dbReference>
<keyword evidence="4" id="KW-0808">Transferase</keyword>
<dbReference type="SUPFAM" id="SSF55785">
    <property type="entry name" value="PYP-like sensor domain (PAS domain)"/>
    <property type="match status" value="1"/>
</dbReference>
<dbReference type="PROSITE" id="PS50112">
    <property type="entry name" value="PAS"/>
    <property type="match status" value="1"/>
</dbReference>
<dbReference type="PRINTS" id="PR00344">
    <property type="entry name" value="BCTRLSENSOR"/>
</dbReference>
<feature type="transmembrane region" description="Helical" evidence="9">
    <location>
        <begin position="12"/>
        <end position="32"/>
    </location>
</feature>
<keyword evidence="3" id="KW-0597">Phosphoprotein</keyword>
<dbReference type="Pfam" id="PF02518">
    <property type="entry name" value="HATPase_c"/>
    <property type="match status" value="1"/>
</dbReference>
<dbReference type="InterPro" id="IPR005467">
    <property type="entry name" value="His_kinase_dom"/>
</dbReference>
<evidence type="ECO:0000256" key="8">
    <source>
        <dbReference type="ARBA" id="ARBA00023012"/>
    </source>
</evidence>
<dbReference type="InterPro" id="IPR036890">
    <property type="entry name" value="HATPase_C_sf"/>
</dbReference>